<dbReference type="GO" id="GO:0003333">
    <property type="term" value="P:amino acid transmembrane transport"/>
    <property type="evidence" value="ECO:0007669"/>
    <property type="project" value="InterPro"/>
</dbReference>
<gene>
    <name evidence="10" type="primary">LOC106758495</name>
</gene>
<dbReference type="PANTHER" id="PTHR47715">
    <property type="entry name" value="TRYPTOPHAN/TYROSINE PERMEASE"/>
    <property type="match status" value="1"/>
</dbReference>
<feature type="transmembrane region" description="Helical" evidence="8">
    <location>
        <begin position="444"/>
        <end position="463"/>
    </location>
</feature>
<reference evidence="10" key="2">
    <citation type="submission" date="2025-08" db="UniProtKB">
        <authorList>
            <consortium name="RefSeq"/>
        </authorList>
    </citation>
    <scope>IDENTIFICATION</scope>
    <source>
        <tissue evidence="10">Leaf</tissue>
    </source>
</reference>
<keyword evidence="5 8" id="KW-0812">Transmembrane</keyword>
<feature type="transmembrane region" description="Helical" evidence="8">
    <location>
        <begin position="121"/>
        <end position="142"/>
    </location>
</feature>
<evidence type="ECO:0000256" key="7">
    <source>
        <dbReference type="ARBA" id="ARBA00023136"/>
    </source>
</evidence>
<protein>
    <submittedName>
        <fullName evidence="10">Uncharacterized protein LOC106758495</fullName>
    </submittedName>
</protein>
<dbReference type="Pfam" id="PF03222">
    <property type="entry name" value="Trp_Tyr_perm"/>
    <property type="match status" value="1"/>
</dbReference>
<comment type="subcellular location">
    <subcellularLocation>
        <location evidence="1">Cell inner membrane</location>
        <topology evidence="1">Multi-pass membrane protein</topology>
    </subcellularLocation>
</comment>
<evidence type="ECO:0000256" key="4">
    <source>
        <dbReference type="ARBA" id="ARBA00022519"/>
    </source>
</evidence>
<keyword evidence="7 8" id="KW-0472">Membrane</keyword>
<dbReference type="GO" id="GO:0005886">
    <property type="term" value="C:plasma membrane"/>
    <property type="evidence" value="ECO:0007669"/>
    <property type="project" value="UniProtKB-SubCell"/>
</dbReference>
<dbReference type="InterPro" id="IPR018227">
    <property type="entry name" value="Amino_acid_transport_2"/>
</dbReference>
<name>A0A1S3TSY6_VIGRR</name>
<keyword evidence="3" id="KW-1003">Cell membrane</keyword>
<evidence type="ECO:0000313" key="9">
    <source>
        <dbReference type="Proteomes" id="UP000087766"/>
    </source>
</evidence>
<feature type="transmembrane region" description="Helical" evidence="8">
    <location>
        <begin position="232"/>
        <end position="252"/>
    </location>
</feature>
<evidence type="ECO:0000256" key="5">
    <source>
        <dbReference type="ARBA" id="ARBA00022692"/>
    </source>
</evidence>
<feature type="transmembrane region" description="Helical" evidence="8">
    <location>
        <begin position="305"/>
        <end position="327"/>
    </location>
</feature>
<dbReference type="Gramene" id="Vradi01g09710.1">
    <property type="protein sequence ID" value="Vradi01g09710.1"/>
    <property type="gene ID" value="Vradi01g09710"/>
</dbReference>
<keyword evidence="6 8" id="KW-1133">Transmembrane helix</keyword>
<dbReference type="Proteomes" id="UP000087766">
    <property type="component" value="Chromosome 1"/>
</dbReference>
<evidence type="ECO:0000256" key="3">
    <source>
        <dbReference type="ARBA" id="ARBA00022475"/>
    </source>
</evidence>
<feature type="transmembrane region" description="Helical" evidence="8">
    <location>
        <begin position="163"/>
        <end position="191"/>
    </location>
</feature>
<keyword evidence="9" id="KW-1185">Reference proteome</keyword>
<evidence type="ECO:0000313" key="10">
    <source>
        <dbReference type="RefSeq" id="XP_014496903.1"/>
    </source>
</evidence>
<feature type="transmembrane region" description="Helical" evidence="8">
    <location>
        <begin position="88"/>
        <end position="109"/>
    </location>
</feature>
<dbReference type="RefSeq" id="XP_014496903.1">
    <property type="nucleotide sequence ID" value="XM_014641417.2"/>
</dbReference>
<dbReference type="STRING" id="3916.A0A1S3TSY6"/>
<dbReference type="GeneID" id="106758495"/>
<dbReference type="KEGG" id="vra:106758495"/>
<feature type="transmembrane region" description="Helical" evidence="8">
    <location>
        <begin position="272"/>
        <end position="293"/>
    </location>
</feature>
<dbReference type="PANTHER" id="PTHR47715:SF1">
    <property type="entry name" value="TRYPTOPHAN_TYROSINE PERMEASE"/>
    <property type="match status" value="1"/>
</dbReference>
<evidence type="ECO:0000256" key="6">
    <source>
        <dbReference type="ARBA" id="ARBA00022989"/>
    </source>
</evidence>
<feature type="transmembrane region" description="Helical" evidence="8">
    <location>
        <begin position="475"/>
        <end position="492"/>
    </location>
</feature>
<feature type="transmembrane region" description="Helical" evidence="8">
    <location>
        <begin position="504"/>
        <end position="525"/>
    </location>
</feature>
<evidence type="ECO:0000256" key="1">
    <source>
        <dbReference type="ARBA" id="ARBA00004429"/>
    </source>
</evidence>
<evidence type="ECO:0000256" key="8">
    <source>
        <dbReference type="SAM" id="Phobius"/>
    </source>
</evidence>
<dbReference type="Gene3D" id="1.20.1740.10">
    <property type="entry name" value="Amino acid/polyamine transporter I"/>
    <property type="match status" value="1"/>
</dbReference>
<keyword evidence="2" id="KW-0813">Transport</keyword>
<dbReference type="AlphaFoldDB" id="A0A1S3TSY6"/>
<feature type="transmembrane region" description="Helical" evidence="8">
    <location>
        <begin position="347"/>
        <end position="372"/>
    </location>
</feature>
<feature type="transmembrane region" description="Helical" evidence="8">
    <location>
        <begin position="197"/>
        <end position="220"/>
    </location>
</feature>
<organism evidence="9 10">
    <name type="scientific">Vigna radiata var. radiata</name>
    <name type="common">Mung bean</name>
    <name type="synonym">Phaseolus aureus</name>
    <dbReference type="NCBI Taxonomy" id="3916"/>
    <lineage>
        <taxon>Eukaryota</taxon>
        <taxon>Viridiplantae</taxon>
        <taxon>Streptophyta</taxon>
        <taxon>Embryophyta</taxon>
        <taxon>Tracheophyta</taxon>
        <taxon>Spermatophyta</taxon>
        <taxon>Magnoliopsida</taxon>
        <taxon>eudicotyledons</taxon>
        <taxon>Gunneridae</taxon>
        <taxon>Pentapetalae</taxon>
        <taxon>rosids</taxon>
        <taxon>fabids</taxon>
        <taxon>Fabales</taxon>
        <taxon>Fabaceae</taxon>
        <taxon>Papilionoideae</taxon>
        <taxon>50 kb inversion clade</taxon>
        <taxon>NPAAA clade</taxon>
        <taxon>indigoferoid/millettioid clade</taxon>
        <taxon>Phaseoleae</taxon>
        <taxon>Vigna</taxon>
    </lineage>
</organism>
<keyword evidence="4" id="KW-0997">Cell inner membrane</keyword>
<reference evidence="9" key="1">
    <citation type="journal article" date="2014" name="Nat. Commun.">
        <title>Genome sequence of mungbean and insights into evolution within Vigna species.</title>
        <authorList>
            <person name="Kang Y.J."/>
            <person name="Kim S.K."/>
            <person name="Kim M.Y."/>
            <person name="Lestari P."/>
            <person name="Kim K.H."/>
            <person name="Ha B.K."/>
            <person name="Jun T.H."/>
            <person name="Hwang W.J."/>
            <person name="Lee T."/>
            <person name="Lee J."/>
            <person name="Shim S."/>
            <person name="Yoon M.Y."/>
            <person name="Jang Y.E."/>
            <person name="Han K.S."/>
            <person name="Taeprayoon P."/>
            <person name="Yoon N."/>
            <person name="Somta P."/>
            <person name="Tanya P."/>
            <person name="Kim K.S."/>
            <person name="Gwag J.G."/>
            <person name="Moon J.K."/>
            <person name="Lee Y.H."/>
            <person name="Park B.S."/>
            <person name="Bombarely A."/>
            <person name="Doyle J.J."/>
            <person name="Jackson S.A."/>
            <person name="Schafleitner R."/>
            <person name="Srinives P."/>
            <person name="Varshney R.K."/>
            <person name="Lee S.H."/>
        </authorList>
    </citation>
    <scope>NUCLEOTIDE SEQUENCE [LARGE SCALE GENOMIC DNA]</scope>
    <source>
        <strain evidence="9">cv. VC1973A</strain>
    </source>
</reference>
<dbReference type="OrthoDB" id="438545at2759"/>
<sequence length="526" mass="55986">MVLSQTLFRYNHKPLTCPKINAKVHFAGHWTHLRTSYRTVIAPLFITNGSNPPLTTNFAPCKAISENDANIVNNKDEISDGASKGKSFWGAVGLIIGTAVGPGMLGLPALTIKSGPFPSTIIILASWLYVISSIMIVAELCFDFMEEDGVEEVSFTSLATNTLGTGFGAFVAVVYSCLSFSLLVACVAGIGSIFSPWFSQANVLVVHALFPLLVGTLIAFFPFNTIDVANRLLCFLMLFSITGLVAIGISVARANIINSFAIASWKLSSILPIIPVAVLTLGFHVITPFICKVAGNTLHEARKAILIGGAVPLVMVLSWNLIVLGLAGTNSRTPTTSGDPISLLLSVNPSALSAVQGFAFSALATSLIGYAVSLPKQLLDTLELVSGSAKVCNEHNNTNGRVGLAFYSVGSCIGNSGKVCFKGSRNENMVGIKTRSNEKTYDPVKVLITLSLLGFSVLIASFFRSTFSTALDFAGVYANCFLFGIIPPVMAYMQQSKKKIRQSIIPGGNGTLLLLFIISVVLGIWH</sequence>
<evidence type="ECO:0000256" key="2">
    <source>
        <dbReference type="ARBA" id="ARBA00022448"/>
    </source>
</evidence>
<accession>A0A1S3TSY6</accession>
<proteinExistence type="predicted"/>